<dbReference type="EMBL" id="BTGU01000236">
    <property type="protein sequence ID" value="GMN65454.1"/>
    <property type="molecule type" value="Genomic_DNA"/>
</dbReference>
<reference evidence="1" key="1">
    <citation type="submission" date="2023-07" db="EMBL/GenBank/DDBJ databases">
        <title>draft genome sequence of fig (Ficus carica).</title>
        <authorList>
            <person name="Takahashi T."/>
            <person name="Nishimura K."/>
        </authorList>
    </citation>
    <scope>NUCLEOTIDE SEQUENCE</scope>
</reference>
<sequence length="86" mass="9619">MGGRRSSTRYNSLFARELSTVAIFLTSCSQLPMMGGRRSSARCNSLSPKADGHRNVLCRGMPAMATVDVGEKTKWQRERVRREKQG</sequence>
<name>A0AA88E0D0_FICCA</name>
<protein>
    <submittedName>
        <fullName evidence="1">Uncharacterized protein</fullName>
    </submittedName>
</protein>
<dbReference type="AlphaFoldDB" id="A0AA88E0D0"/>
<keyword evidence="2" id="KW-1185">Reference proteome</keyword>
<dbReference type="Proteomes" id="UP001187192">
    <property type="component" value="Unassembled WGS sequence"/>
</dbReference>
<proteinExistence type="predicted"/>
<organism evidence="1 2">
    <name type="scientific">Ficus carica</name>
    <name type="common">Common fig</name>
    <dbReference type="NCBI Taxonomy" id="3494"/>
    <lineage>
        <taxon>Eukaryota</taxon>
        <taxon>Viridiplantae</taxon>
        <taxon>Streptophyta</taxon>
        <taxon>Embryophyta</taxon>
        <taxon>Tracheophyta</taxon>
        <taxon>Spermatophyta</taxon>
        <taxon>Magnoliopsida</taxon>
        <taxon>eudicotyledons</taxon>
        <taxon>Gunneridae</taxon>
        <taxon>Pentapetalae</taxon>
        <taxon>rosids</taxon>
        <taxon>fabids</taxon>
        <taxon>Rosales</taxon>
        <taxon>Moraceae</taxon>
        <taxon>Ficeae</taxon>
        <taxon>Ficus</taxon>
    </lineage>
</organism>
<accession>A0AA88E0D0</accession>
<comment type="caution">
    <text evidence="1">The sequence shown here is derived from an EMBL/GenBank/DDBJ whole genome shotgun (WGS) entry which is preliminary data.</text>
</comment>
<evidence type="ECO:0000313" key="2">
    <source>
        <dbReference type="Proteomes" id="UP001187192"/>
    </source>
</evidence>
<evidence type="ECO:0000313" key="1">
    <source>
        <dbReference type="EMBL" id="GMN65454.1"/>
    </source>
</evidence>
<dbReference type="PROSITE" id="PS51257">
    <property type="entry name" value="PROKAR_LIPOPROTEIN"/>
    <property type="match status" value="1"/>
</dbReference>
<gene>
    <name evidence="1" type="ORF">TIFTF001_034515</name>
</gene>